<evidence type="ECO:0000313" key="3">
    <source>
        <dbReference type="Proteomes" id="UP000628854"/>
    </source>
</evidence>
<accession>A0ABQ1K1R3</accession>
<sequence>MVIVAFLLYLALVGTFVLAMWQIWAKAGYNGAWSLLMFIPVVNLASFFYLAFSDWPVHRMLGGPDDFR</sequence>
<dbReference type="Proteomes" id="UP000628854">
    <property type="component" value="Unassembled WGS sequence"/>
</dbReference>
<comment type="caution">
    <text evidence="2">The sequence shown here is derived from an EMBL/GenBank/DDBJ whole genome shotgun (WGS) entry which is preliminary data.</text>
</comment>
<keyword evidence="1" id="KW-0812">Transmembrane</keyword>
<organism evidence="2 3">
    <name type="scientific">Henriciella pelagia</name>
    <dbReference type="NCBI Taxonomy" id="1977912"/>
    <lineage>
        <taxon>Bacteria</taxon>
        <taxon>Pseudomonadati</taxon>
        <taxon>Pseudomonadota</taxon>
        <taxon>Alphaproteobacteria</taxon>
        <taxon>Hyphomonadales</taxon>
        <taxon>Hyphomonadaceae</taxon>
        <taxon>Henriciella</taxon>
    </lineage>
</organism>
<dbReference type="EMBL" id="BMKF01000003">
    <property type="protein sequence ID" value="GGB80474.1"/>
    <property type="molecule type" value="Genomic_DNA"/>
</dbReference>
<keyword evidence="1" id="KW-0472">Membrane</keyword>
<keyword evidence="1" id="KW-1133">Transmembrane helix</keyword>
<protein>
    <submittedName>
        <fullName evidence="2">Uncharacterized protein</fullName>
    </submittedName>
</protein>
<proteinExistence type="predicted"/>
<reference evidence="3" key="1">
    <citation type="journal article" date="2019" name="Int. J. Syst. Evol. Microbiol.">
        <title>The Global Catalogue of Microorganisms (GCM) 10K type strain sequencing project: providing services to taxonomists for standard genome sequencing and annotation.</title>
        <authorList>
            <consortium name="The Broad Institute Genomics Platform"/>
            <consortium name="The Broad Institute Genome Sequencing Center for Infectious Disease"/>
            <person name="Wu L."/>
            <person name="Ma J."/>
        </authorList>
    </citation>
    <scope>NUCLEOTIDE SEQUENCE [LARGE SCALE GENOMIC DNA]</scope>
    <source>
        <strain evidence="3">CGMCC 1.15928</strain>
    </source>
</reference>
<name>A0ABQ1K1R3_9PROT</name>
<dbReference type="RefSeq" id="WP_084394877.1">
    <property type="nucleotide sequence ID" value="NZ_BMKF01000003.1"/>
</dbReference>
<feature type="transmembrane region" description="Helical" evidence="1">
    <location>
        <begin position="35"/>
        <end position="52"/>
    </location>
</feature>
<gene>
    <name evidence="2" type="ORF">GCM10011503_31550</name>
</gene>
<keyword evidence="3" id="KW-1185">Reference proteome</keyword>
<evidence type="ECO:0000256" key="1">
    <source>
        <dbReference type="SAM" id="Phobius"/>
    </source>
</evidence>
<evidence type="ECO:0000313" key="2">
    <source>
        <dbReference type="EMBL" id="GGB80474.1"/>
    </source>
</evidence>